<dbReference type="CDD" id="cd14066">
    <property type="entry name" value="STKc_IRAK"/>
    <property type="match status" value="1"/>
</dbReference>
<evidence type="ECO:0000256" key="2">
    <source>
        <dbReference type="ARBA" id="ARBA00012513"/>
    </source>
</evidence>
<feature type="binding site" evidence="17">
    <location>
        <position position="545"/>
    </location>
    <ligand>
        <name>ATP</name>
        <dbReference type="ChEBI" id="CHEBI:30616"/>
    </ligand>
</feature>
<evidence type="ECO:0000256" key="14">
    <source>
        <dbReference type="ARBA" id="ARBA00023279"/>
    </source>
</evidence>
<dbReference type="InterPro" id="IPR001245">
    <property type="entry name" value="Ser-Thr/Tyr_kinase_cat_dom"/>
</dbReference>
<evidence type="ECO:0000256" key="7">
    <source>
        <dbReference type="ARBA" id="ARBA00022729"/>
    </source>
</evidence>
<dbReference type="FunFam" id="2.60.120.430:FF:000007">
    <property type="entry name" value="FERONIA receptor-like kinase"/>
    <property type="match status" value="1"/>
</dbReference>
<evidence type="ECO:0000256" key="8">
    <source>
        <dbReference type="ARBA" id="ARBA00022741"/>
    </source>
</evidence>
<dbReference type="FunFam" id="2.60.120.430:FF:000003">
    <property type="entry name" value="FERONIA receptor-like kinase"/>
    <property type="match status" value="1"/>
</dbReference>
<evidence type="ECO:0000256" key="5">
    <source>
        <dbReference type="ARBA" id="ARBA00022679"/>
    </source>
</evidence>
<evidence type="ECO:0000256" key="10">
    <source>
        <dbReference type="ARBA" id="ARBA00022840"/>
    </source>
</evidence>
<comment type="caution">
    <text evidence="21">The sequence shown here is derived from an EMBL/GenBank/DDBJ whole genome shotgun (WGS) entry which is preliminary data.</text>
</comment>
<dbReference type="InterPro" id="IPR011009">
    <property type="entry name" value="Kinase-like_dom_sf"/>
</dbReference>
<keyword evidence="4" id="KW-0723">Serine/threonine-protein kinase</keyword>
<keyword evidence="10 17" id="KW-0067">ATP-binding</keyword>
<feature type="compositionally biased region" description="Low complexity" evidence="18">
    <location>
        <begin position="475"/>
        <end position="496"/>
    </location>
</feature>
<organism evidence="21 22">
    <name type="scientific">Olea europaea subsp. europaea</name>
    <dbReference type="NCBI Taxonomy" id="158383"/>
    <lineage>
        <taxon>Eukaryota</taxon>
        <taxon>Viridiplantae</taxon>
        <taxon>Streptophyta</taxon>
        <taxon>Embryophyta</taxon>
        <taxon>Tracheophyta</taxon>
        <taxon>Spermatophyta</taxon>
        <taxon>Magnoliopsida</taxon>
        <taxon>eudicotyledons</taxon>
        <taxon>Gunneridae</taxon>
        <taxon>Pentapetalae</taxon>
        <taxon>asterids</taxon>
        <taxon>lamiids</taxon>
        <taxon>Lamiales</taxon>
        <taxon>Oleaceae</taxon>
        <taxon>Oleeae</taxon>
        <taxon>Olea</taxon>
    </lineage>
</organism>
<evidence type="ECO:0000256" key="12">
    <source>
        <dbReference type="ARBA" id="ARBA00023136"/>
    </source>
</evidence>
<name>A0A8S0VMC5_OLEEU</name>
<dbReference type="GO" id="GO:0005524">
    <property type="term" value="F:ATP binding"/>
    <property type="evidence" value="ECO:0007669"/>
    <property type="project" value="UniProtKB-UniRule"/>
</dbReference>
<dbReference type="Gene3D" id="3.30.200.20">
    <property type="entry name" value="Phosphorylase Kinase, domain 1"/>
    <property type="match status" value="1"/>
</dbReference>
<keyword evidence="6" id="KW-0812">Transmembrane</keyword>
<evidence type="ECO:0000256" key="16">
    <source>
        <dbReference type="ARBA" id="ARBA00048679"/>
    </source>
</evidence>
<dbReference type="SMART" id="SM00220">
    <property type="entry name" value="S_TKc"/>
    <property type="match status" value="1"/>
</dbReference>
<evidence type="ECO:0000256" key="18">
    <source>
        <dbReference type="SAM" id="MobiDB-lite"/>
    </source>
</evidence>
<dbReference type="GO" id="GO:0004714">
    <property type="term" value="F:transmembrane receptor protein tyrosine kinase activity"/>
    <property type="evidence" value="ECO:0007669"/>
    <property type="project" value="InterPro"/>
</dbReference>
<dbReference type="Gene3D" id="1.10.510.10">
    <property type="entry name" value="Transferase(Phosphotransferase) domain 1"/>
    <property type="match status" value="1"/>
</dbReference>
<dbReference type="PANTHER" id="PTHR34590:SF5">
    <property type="entry name" value="OS04G0586500 PROTEIN"/>
    <property type="match status" value="1"/>
</dbReference>
<keyword evidence="13" id="KW-0325">Glycoprotein</keyword>
<evidence type="ECO:0000256" key="6">
    <source>
        <dbReference type="ARBA" id="ARBA00022692"/>
    </source>
</evidence>
<dbReference type="PROSITE" id="PS00107">
    <property type="entry name" value="PROTEIN_KINASE_ATP"/>
    <property type="match status" value="1"/>
</dbReference>
<keyword evidence="12" id="KW-0472">Membrane</keyword>
<keyword evidence="22" id="KW-1185">Reference proteome</keyword>
<feature type="signal peptide" evidence="19">
    <location>
        <begin position="1"/>
        <end position="23"/>
    </location>
</feature>
<comment type="subcellular location">
    <subcellularLocation>
        <location evidence="1">Cell membrane</location>
        <topology evidence="1">Single-pass type I membrane protein</topology>
    </subcellularLocation>
</comment>
<feature type="compositionally biased region" description="Polar residues" evidence="18">
    <location>
        <begin position="839"/>
        <end position="850"/>
    </location>
</feature>
<dbReference type="PANTHER" id="PTHR34590">
    <property type="entry name" value="OS03G0124300 PROTEIN-RELATED"/>
    <property type="match status" value="1"/>
</dbReference>
<feature type="domain" description="Protein kinase" evidence="20">
    <location>
        <begin position="517"/>
        <end position="790"/>
    </location>
</feature>
<evidence type="ECO:0000313" key="22">
    <source>
        <dbReference type="Proteomes" id="UP000594638"/>
    </source>
</evidence>
<evidence type="ECO:0000256" key="19">
    <source>
        <dbReference type="SAM" id="SignalP"/>
    </source>
</evidence>
<dbReference type="Gene3D" id="2.60.120.430">
    <property type="entry name" value="Galactose-binding lectin"/>
    <property type="match status" value="2"/>
</dbReference>
<protein>
    <recommendedName>
        <fullName evidence="2">non-specific serine/threonine protein kinase</fullName>
        <ecNumber evidence="2">2.7.11.1</ecNumber>
    </recommendedName>
</protein>
<comment type="catalytic activity">
    <reaction evidence="15">
        <text>L-threonyl-[protein] + ATP = O-phospho-L-threonyl-[protein] + ADP + H(+)</text>
        <dbReference type="Rhea" id="RHEA:46608"/>
        <dbReference type="Rhea" id="RHEA-COMP:11060"/>
        <dbReference type="Rhea" id="RHEA-COMP:11605"/>
        <dbReference type="ChEBI" id="CHEBI:15378"/>
        <dbReference type="ChEBI" id="CHEBI:30013"/>
        <dbReference type="ChEBI" id="CHEBI:30616"/>
        <dbReference type="ChEBI" id="CHEBI:61977"/>
        <dbReference type="ChEBI" id="CHEBI:456216"/>
        <dbReference type="EC" id="2.7.11.1"/>
    </reaction>
</comment>
<dbReference type="FunFam" id="1.10.510.10:FF:000058">
    <property type="entry name" value="Receptor-like protein kinase FERONIA"/>
    <property type="match status" value="1"/>
</dbReference>
<reference evidence="21 22" key="1">
    <citation type="submission" date="2019-12" db="EMBL/GenBank/DDBJ databases">
        <authorList>
            <person name="Alioto T."/>
            <person name="Alioto T."/>
            <person name="Gomez Garrido J."/>
        </authorList>
    </citation>
    <scope>NUCLEOTIDE SEQUENCE [LARGE SCALE GENOMIC DNA]</scope>
</reference>
<evidence type="ECO:0000256" key="17">
    <source>
        <dbReference type="PROSITE-ProRule" id="PRU10141"/>
    </source>
</evidence>
<keyword evidence="9 21" id="KW-0418">Kinase</keyword>
<keyword evidence="14" id="KW-0278">Fertilization</keyword>
<dbReference type="GO" id="GO:0005886">
    <property type="term" value="C:plasma membrane"/>
    <property type="evidence" value="ECO:0007669"/>
    <property type="project" value="UniProtKB-SubCell"/>
</dbReference>
<dbReference type="OrthoDB" id="1903759at2759"/>
<dbReference type="SUPFAM" id="SSF56112">
    <property type="entry name" value="Protein kinase-like (PK-like)"/>
    <property type="match status" value="1"/>
</dbReference>
<keyword evidence="7 19" id="KW-0732">Signal</keyword>
<dbReference type="EC" id="2.7.11.1" evidence="2"/>
<evidence type="ECO:0000256" key="13">
    <source>
        <dbReference type="ARBA" id="ARBA00023180"/>
    </source>
</evidence>
<proteinExistence type="predicted"/>
<evidence type="ECO:0000256" key="11">
    <source>
        <dbReference type="ARBA" id="ARBA00022989"/>
    </source>
</evidence>
<keyword evidence="8 17" id="KW-0547">Nucleotide-binding</keyword>
<dbReference type="Pfam" id="PF07714">
    <property type="entry name" value="PK_Tyr_Ser-Thr"/>
    <property type="match status" value="1"/>
</dbReference>
<dbReference type="FunFam" id="3.30.200.20:FF:000039">
    <property type="entry name" value="receptor-like protein kinase FERONIA"/>
    <property type="match status" value="1"/>
</dbReference>
<evidence type="ECO:0000256" key="15">
    <source>
        <dbReference type="ARBA" id="ARBA00047899"/>
    </source>
</evidence>
<dbReference type="Gramene" id="OE9A044871T1">
    <property type="protein sequence ID" value="OE9A044871C1"/>
    <property type="gene ID" value="OE9A044871"/>
</dbReference>
<dbReference type="AlphaFoldDB" id="A0A8S0VMC5"/>
<accession>A0A8S0VMC5</accession>
<feature type="region of interest" description="Disordered" evidence="18">
    <location>
        <begin position="473"/>
        <end position="497"/>
    </location>
</feature>
<dbReference type="InterPro" id="IPR017441">
    <property type="entry name" value="Protein_kinase_ATP_BS"/>
</dbReference>
<dbReference type="GO" id="GO:0004674">
    <property type="term" value="F:protein serine/threonine kinase activity"/>
    <property type="evidence" value="ECO:0007669"/>
    <property type="project" value="UniProtKB-KW"/>
</dbReference>
<evidence type="ECO:0000256" key="3">
    <source>
        <dbReference type="ARBA" id="ARBA00022475"/>
    </source>
</evidence>
<dbReference type="InterPro" id="IPR045272">
    <property type="entry name" value="ANXUR1/2-like"/>
</dbReference>
<dbReference type="InterPro" id="IPR024788">
    <property type="entry name" value="Malectin-like_Carb-bd_dom"/>
</dbReference>
<dbReference type="PROSITE" id="PS50011">
    <property type="entry name" value="PROTEIN_KINASE_DOM"/>
    <property type="match status" value="1"/>
</dbReference>
<feature type="region of interest" description="Disordered" evidence="18">
    <location>
        <begin position="830"/>
        <end position="850"/>
    </location>
</feature>
<dbReference type="Proteomes" id="UP000594638">
    <property type="component" value="Unassembled WGS sequence"/>
</dbReference>
<keyword evidence="3" id="KW-1003">Cell membrane</keyword>
<keyword evidence="5" id="KW-0808">Transferase</keyword>
<evidence type="ECO:0000256" key="4">
    <source>
        <dbReference type="ARBA" id="ARBA00022527"/>
    </source>
</evidence>
<dbReference type="Pfam" id="PF12819">
    <property type="entry name" value="Malectin_like"/>
    <property type="match status" value="1"/>
</dbReference>
<dbReference type="EMBL" id="CACTIH010009542">
    <property type="protein sequence ID" value="CAA3032207.1"/>
    <property type="molecule type" value="Genomic_DNA"/>
</dbReference>
<keyword evidence="21" id="KW-0675">Receptor</keyword>
<evidence type="ECO:0000313" key="21">
    <source>
        <dbReference type="EMBL" id="CAA3032207.1"/>
    </source>
</evidence>
<keyword evidence="11" id="KW-1133">Transmembrane helix</keyword>
<evidence type="ECO:0000259" key="20">
    <source>
        <dbReference type="PROSITE" id="PS50011"/>
    </source>
</evidence>
<dbReference type="PROSITE" id="PS00108">
    <property type="entry name" value="PROTEIN_KINASE_ST"/>
    <property type="match status" value="1"/>
</dbReference>
<dbReference type="InterPro" id="IPR000719">
    <property type="entry name" value="Prot_kinase_dom"/>
</dbReference>
<evidence type="ECO:0000256" key="1">
    <source>
        <dbReference type="ARBA" id="ARBA00004251"/>
    </source>
</evidence>
<dbReference type="InterPro" id="IPR008271">
    <property type="entry name" value="Ser/Thr_kinase_AS"/>
</dbReference>
<comment type="catalytic activity">
    <reaction evidence="16">
        <text>L-seryl-[protein] + ATP = O-phospho-L-seryl-[protein] + ADP + H(+)</text>
        <dbReference type="Rhea" id="RHEA:17989"/>
        <dbReference type="Rhea" id="RHEA-COMP:9863"/>
        <dbReference type="Rhea" id="RHEA-COMP:11604"/>
        <dbReference type="ChEBI" id="CHEBI:15378"/>
        <dbReference type="ChEBI" id="CHEBI:29999"/>
        <dbReference type="ChEBI" id="CHEBI:30616"/>
        <dbReference type="ChEBI" id="CHEBI:83421"/>
        <dbReference type="ChEBI" id="CHEBI:456216"/>
        <dbReference type="EC" id="2.7.11.1"/>
    </reaction>
</comment>
<sequence length="850" mass="94487">MNCDANIFFWAIICSCIINRIHSASSLESYVLACGASSNATDANGRKWISDTEFLNAPEKTTSATAQSQDPSLPSPVPYMRARIFHSKSSYKFSISPVKRHWIRLHFYPSFYNSLNCFDSFFSVTVDGFTLLNNFSASITAQALTQAYILREFTLIPIKSGALSLTFIPSTNYDNSFAFVNGIEIISMPEIFGVVPYVGFSDMSMDAEYYSMQTMYRLNVGGQFIPGTNDSGLLRTWYDDSPYIFGAAEGVSPKASKKVRIEYPSSVPKYIAPVDVYTTARMMGPNQTLNLNFNLTWVFQIDMNFTYLVRFHFCEYQLSKANQRVFDIFINNQTAYSGADVIGWTGGKGVPVYKDFAIHVDDKSGDDQLWVALHPDATSQPEYYNAILNGLEIFKVNDTKGNLAGINPVPSPTPESPEKRPAFSSKSNNHGQTVGIVLGTVAGFGLVVAGISFFRYGRKKVVEGNGGRSSWLPLYGSSRSSGTKTSKSSGSSRYTSSGGGLCRYFSLPEIKLGTNNFDDSGVVGVGGFGKVYKGYIDGGTVVAIKRANPSSEQGVHEFQTEINLLSKLRHRHLVSLIGACEEDNEMILVYDYMANGTLREHLYKNSKSNLSWNQRLDICIGSARGLHYLHTGAKHTIIHRDVKSTNILLDENWVAKVSDFGLSRTGPTINETHVSTVVKGSFGYLDPEYFRRQKLTEKSDVYSFGVVLFEVLCNRPALNPNLPKEQVSLAEWAILNHQRGTLDAIIDPHIKGQITLDCFKNFAEIAIKCLSDNGVHRPSMGSVLWNLEYSLQFQNNPDGPERVAEQKANEAYKMHTTLLTIEEEDDELYEGQDEHSANEVFSQIVNPQGR</sequence>
<evidence type="ECO:0000256" key="9">
    <source>
        <dbReference type="ARBA" id="ARBA00022777"/>
    </source>
</evidence>
<feature type="region of interest" description="Disordered" evidence="18">
    <location>
        <begin position="404"/>
        <end position="428"/>
    </location>
</feature>
<gene>
    <name evidence="21" type="ORF">OLEA9_A044871</name>
</gene>
<feature type="chain" id="PRO_5035941039" description="non-specific serine/threonine protein kinase" evidence="19">
    <location>
        <begin position="24"/>
        <end position="850"/>
    </location>
</feature>